<accession>A0A383ARE6</accession>
<organism evidence="1">
    <name type="scientific">marine metagenome</name>
    <dbReference type="NCBI Taxonomy" id="408172"/>
    <lineage>
        <taxon>unclassified sequences</taxon>
        <taxon>metagenomes</taxon>
        <taxon>ecological metagenomes</taxon>
    </lineage>
</organism>
<evidence type="ECO:0000313" key="1">
    <source>
        <dbReference type="EMBL" id="SVE10486.1"/>
    </source>
</evidence>
<reference evidence="1" key="1">
    <citation type="submission" date="2018-05" db="EMBL/GenBank/DDBJ databases">
        <authorList>
            <person name="Lanie J.A."/>
            <person name="Ng W.-L."/>
            <person name="Kazmierczak K.M."/>
            <person name="Andrzejewski T.M."/>
            <person name="Davidsen T.M."/>
            <person name="Wayne K.J."/>
            <person name="Tettelin H."/>
            <person name="Glass J.I."/>
            <person name="Rusch D."/>
            <person name="Podicherti R."/>
            <person name="Tsui H.-C.T."/>
            <person name="Winkler M.E."/>
        </authorList>
    </citation>
    <scope>NUCLEOTIDE SEQUENCE</scope>
</reference>
<gene>
    <name evidence="1" type="ORF">METZ01_LOCUS463340</name>
</gene>
<sequence length="26" mass="2735">MSLAPPYGQLSVAKVWASSESDQLVA</sequence>
<proteinExistence type="predicted"/>
<protein>
    <submittedName>
        <fullName evidence="1">Uncharacterized protein</fullName>
    </submittedName>
</protein>
<dbReference type="AlphaFoldDB" id="A0A383ARE6"/>
<name>A0A383ARE6_9ZZZZ</name>
<dbReference type="EMBL" id="UINC01194414">
    <property type="protein sequence ID" value="SVE10486.1"/>
    <property type="molecule type" value="Genomic_DNA"/>
</dbReference>